<gene>
    <name evidence="1" type="ORF">MRATA1EN22A_LOCUS21189</name>
</gene>
<accession>A0AC59ZPZ2</accession>
<organism evidence="1 2">
    <name type="scientific">Rangifer tarandus platyrhynchus</name>
    <name type="common">Svalbard reindeer</name>
    <dbReference type="NCBI Taxonomy" id="3082113"/>
    <lineage>
        <taxon>Eukaryota</taxon>
        <taxon>Metazoa</taxon>
        <taxon>Chordata</taxon>
        <taxon>Craniata</taxon>
        <taxon>Vertebrata</taxon>
        <taxon>Euteleostomi</taxon>
        <taxon>Mammalia</taxon>
        <taxon>Eutheria</taxon>
        <taxon>Laurasiatheria</taxon>
        <taxon>Artiodactyla</taxon>
        <taxon>Ruminantia</taxon>
        <taxon>Pecora</taxon>
        <taxon>Cervidae</taxon>
        <taxon>Odocoileinae</taxon>
        <taxon>Rangifer</taxon>
    </lineage>
</organism>
<evidence type="ECO:0000313" key="2">
    <source>
        <dbReference type="Proteomes" id="UP001162501"/>
    </source>
</evidence>
<dbReference type="Proteomes" id="UP001162501">
    <property type="component" value="Chromosome 32"/>
</dbReference>
<reference evidence="1" key="2">
    <citation type="submission" date="2025-03" db="EMBL/GenBank/DDBJ databases">
        <authorList>
            <consortium name="ELIXIR-Norway"/>
            <consortium name="Elixir Norway"/>
        </authorList>
    </citation>
    <scope>NUCLEOTIDE SEQUENCE</scope>
</reference>
<name>A0AC59ZPZ2_RANTA</name>
<evidence type="ECO:0000313" key="1">
    <source>
        <dbReference type="EMBL" id="CAN0483160.1"/>
    </source>
</evidence>
<protein>
    <submittedName>
        <fullName evidence="1">Uncharacterized protein</fullName>
    </submittedName>
</protein>
<reference evidence="1" key="1">
    <citation type="submission" date="2023-05" db="EMBL/GenBank/DDBJ databases">
        <authorList>
            <consortium name="ELIXIR-Norway"/>
        </authorList>
    </citation>
    <scope>NUCLEOTIDE SEQUENCE</scope>
</reference>
<sequence length="109" mass="11818">MASNFLLLAARGQAREEPWEPLRRRSGRWEEAACKGGTQGRRRAGGMHGARRLSGTRTPGQQGSRGSRRSQAPSCEVGGVGPEAVVQGSWLERRLGTRPSEPSGSYDRT</sequence>
<dbReference type="EMBL" id="OX596116">
    <property type="protein sequence ID" value="CAN0483160.1"/>
    <property type="molecule type" value="Genomic_DNA"/>
</dbReference>
<proteinExistence type="predicted"/>